<evidence type="ECO:0000256" key="9">
    <source>
        <dbReference type="ARBA" id="ARBA00022989"/>
    </source>
</evidence>
<evidence type="ECO:0000256" key="5">
    <source>
        <dbReference type="ARBA" id="ARBA00022475"/>
    </source>
</evidence>
<feature type="transmembrane region" description="Helical" evidence="11">
    <location>
        <begin position="236"/>
        <end position="256"/>
    </location>
</feature>
<evidence type="ECO:0000256" key="10">
    <source>
        <dbReference type="ARBA" id="ARBA00023136"/>
    </source>
</evidence>
<evidence type="ECO:0000256" key="7">
    <source>
        <dbReference type="ARBA" id="ARBA00022597"/>
    </source>
</evidence>
<feature type="transmembrane region" description="Helical" evidence="11">
    <location>
        <begin position="20"/>
        <end position="40"/>
    </location>
</feature>
<dbReference type="GO" id="GO:0005886">
    <property type="term" value="C:plasma membrane"/>
    <property type="evidence" value="ECO:0007669"/>
    <property type="project" value="UniProtKB-SubCell"/>
</dbReference>
<evidence type="ECO:0000256" key="8">
    <source>
        <dbReference type="ARBA" id="ARBA00022692"/>
    </source>
</evidence>
<dbReference type="AlphaFoldDB" id="A0A1G7PJQ4"/>
<evidence type="ECO:0000256" key="1">
    <source>
        <dbReference type="ARBA" id="ARBA00003321"/>
    </source>
</evidence>
<keyword evidence="7" id="KW-0762">Sugar transport</keyword>
<proteinExistence type="inferred from homology"/>
<keyword evidence="5" id="KW-1003">Cell membrane</keyword>
<dbReference type="NCBIfam" id="TIGR01272">
    <property type="entry name" value="gluP"/>
    <property type="match status" value="1"/>
</dbReference>
<keyword evidence="6" id="KW-0997">Cell inner membrane</keyword>
<keyword evidence="13" id="KW-1185">Reference proteome</keyword>
<dbReference type="GO" id="GO:0055056">
    <property type="term" value="F:D-glucose transmembrane transporter activity"/>
    <property type="evidence" value="ECO:0007669"/>
    <property type="project" value="InterPro"/>
</dbReference>
<evidence type="ECO:0000313" key="12">
    <source>
        <dbReference type="EMBL" id="SDF86526.1"/>
    </source>
</evidence>
<keyword evidence="4" id="KW-0813">Transport</keyword>
<dbReference type="RefSeq" id="WP_047491574.1">
    <property type="nucleotide sequence ID" value="NZ_LT629690.1"/>
</dbReference>
<protein>
    <submittedName>
        <fullName evidence="12">MFS transporter, FHS family, L-fucose permease</fullName>
    </submittedName>
</protein>
<dbReference type="InterPro" id="IPR050375">
    <property type="entry name" value="MFS_TsgA-like"/>
</dbReference>
<gene>
    <name evidence="12" type="ORF">SAMN05444167_3538</name>
</gene>
<name>A0A1G7PJQ4_9BACT</name>
<dbReference type="GO" id="GO:1904659">
    <property type="term" value="P:D-glucose transmembrane transport"/>
    <property type="evidence" value="ECO:0007669"/>
    <property type="project" value="InterPro"/>
</dbReference>
<evidence type="ECO:0000313" key="13">
    <source>
        <dbReference type="Proteomes" id="UP000182427"/>
    </source>
</evidence>
<comment type="similarity">
    <text evidence="3">Belongs to the major facilitator superfamily. FHS transporter (TC 2.A.1.7) family.</text>
</comment>
<accession>A0A1G7PJQ4</accession>
<keyword evidence="10 11" id="KW-0472">Membrane</keyword>
<comment type="function">
    <text evidence="1">Intake of glucose and galactose.</text>
</comment>
<evidence type="ECO:0000256" key="3">
    <source>
        <dbReference type="ARBA" id="ARBA00009120"/>
    </source>
</evidence>
<feature type="transmembrane region" description="Helical" evidence="11">
    <location>
        <begin position="301"/>
        <end position="319"/>
    </location>
</feature>
<dbReference type="CDD" id="cd17394">
    <property type="entry name" value="MFS_FucP_like"/>
    <property type="match status" value="1"/>
</dbReference>
<dbReference type="InterPro" id="IPR036259">
    <property type="entry name" value="MFS_trans_sf"/>
</dbReference>
<evidence type="ECO:0000256" key="6">
    <source>
        <dbReference type="ARBA" id="ARBA00022519"/>
    </source>
</evidence>
<dbReference type="Pfam" id="PF07690">
    <property type="entry name" value="MFS_1"/>
    <property type="match status" value="1"/>
</dbReference>
<sequence>MAISSHGEVRTSAAAAEGKYTVQLALIVALFGGIGFITAMNDVLVPHFKDLFQLTNVKALLVQFAFFGAYFLLAIPSGKIVGRIGYRNGMIAAMAVIGCGLMLFLPASLLITYPLFLFALFVVGCGLALLQVAVNPYISALGDPSKAASRLNLAGGLNSLGGTLAPHVGAMFIFVAAGATTAELARSVRMPYVVLGLMAFAMALVVRLVHLPELIPQAEAHEKLQGSAWDFRQLRFGMLGIFFYVGAEVTVGSLIINYLGQPSMGSMPHLQAAKYVSLYWGGAMVARFIGFVALRHVKQSHALAFVSAFGVLAITLAILGHGSPAMWAVVSCGLYNSVMWPCIFPMSIEGLGKYTSQASGLLVMMIVGGAVVPEIQGWVADHYGYQPSFLVVLVCYAYVLFFALNGHKPGKSSEGLVEVAPPVGV</sequence>
<feature type="transmembrane region" description="Helical" evidence="11">
    <location>
        <begin position="159"/>
        <end position="180"/>
    </location>
</feature>
<organism evidence="12 13">
    <name type="scientific">Terriglobus roseus</name>
    <dbReference type="NCBI Taxonomy" id="392734"/>
    <lineage>
        <taxon>Bacteria</taxon>
        <taxon>Pseudomonadati</taxon>
        <taxon>Acidobacteriota</taxon>
        <taxon>Terriglobia</taxon>
        <taxon>Terriglobales</taxon>
        <taxon>Acidobacteriaceae</taxon>
        <taxon>Terriglobus</taxon>
    </lineage>
</organism>
<dbReference type="InterPro" id="IPR005964">
    <property type="entry name" value="Glc/Gal_transptr_bac"/>
</dbReference>
<dbReference type="GO" id="GO:0005354">
    <property type="term" value="F:galactose transmembrane transporter activity"/>
    <property type="evidence" value="ECO:0007669"/>
    <property type="project" value="InterPro"/>
</dbReference>
<feature type="transmembrane region" description="Helical" evidence="11">
    <location>
        <begin position="90"/>
        <end position="109"/>
    </location>
</feature>
<dbReference type="OrthoDB" id="9795150at2"/>
<keyword evidence="8 11" id="KW-0812">Transmembrane</keyword>
<dbReference type="PANTHER" id="PTHR43702">
    <property type="entry name" value="L-FUCOSE-PROTON SYMPORTER"/>
    <property type="match status" value="1"/>
</dbReference>
<feature type="transmembrane region" description="Helical" evidence="11">
    <location>
        <begin position="360"/>
        <end position="379"/>
    </location>
</feature>
<evidence type="ECO:0000256" key="2">
    <source>
        <dbReference type="ARBA" id="ARBA00004429"/>
    </source>
</evidence>
<dbReference type="InterPro" id="IPR011701">
    <property type="entry name" value="MFS"/>
</dbReference>
<keyword evidence="9 11" id="KW-1133">Transmembrane helix</keyword>
<dbReference type="PANTHER" id="PTHR43702:SF3">
    <property type="entry name" value="PROTEIN TSGA"/>
    <property type="match status" value="1"/>
</dbReference>
<evidence type="ECO:0000256" key="4">
    <source>
        <dbReference type="ARBA" id="ARBA00022448"/>
    </source>
</evidence>
<dbReference type="Proteomes" id="UP000182427">
    <property type="component" value="Chromosome I"/>
</dbReference>
<feature type="transmembrane region" description="Helical" evidence="11">
    <location>
        <begin position="276"/>
        <end position="294"/>
    </location>
</feature>
<feature type="transmembrane region" description="Helical" evidence="11">
    <location>
        <begin position="385"/>
        <end position="404"/>
    </location>
</feature>
<reference evidence="12 13" key="1">
    <citation type="submission" date="2016-10" db="EMBL/GenBank/DDBJ databases">
        <authorList>
            <person name="de Groot N.N."/>
        </authorList>
    </citation>
    <scope>NUCLEOTIDE SEQUENCE [LARGE SCALE GENOMIC DNA]</scope>
    <source>
        <strain evidence="12 13">GAS232</strain>
    </source>
</reference>
<feature type="transmembrane region" description="Helical" evidence="11">
    <location>
        <begin position="192"/>
        <end position="215"/>
    </location>
</feature>
<comment type="subcellular location">
    <subcellularLocation>
        <location evidence="2">Cell inner membrane</location>
        <topology evidence="2">Multi-pass membrane protein</topology>
    </subcellularLocation>
</comment>
<dbReference type="SUPFAM" id="SSF103473">
    <property type="entry name" value="MFS general substrate transporter"/>
    <property type="match status" value="1"/>
</dbReference>
<dbReference type="Gene3D" id="1.20.1250.20">
    <property type="entry name" value="MFS general substrate transporter like domains"/>
    <property type="match status" value="2"/>
</dbReference>
<feature type="transmembrane region" description="Helical" evidence="11">
    <location>
        <begin position="115"/>
        <end position="138"/>
    </location>
</feature>
<dbReference type="EMBL" id="LT629690">
    <property type="protein sequence ID" value="SDF86526.1"/>
    <property type="molecule type" value="Genomic_DNA"/>
</dbReference>
<feature type="transmembrane region" description="Helical" evidence="11">
    <location>
        <begin position="60"/>
        <end position="78"/>
    </location>
</feature>
<feature type="transmembrane region" description="Helical" evidence="11">
    <location>
        <begin position="325"/>
        <end position="348"/>
    </location>
</feature>
<evidence type="ECO:0000256" key="11">
    <source>
        <dbReference type="SAM" id="Phobius"/>
    </source>
</evidence>